<proteinExistence type="inferred from homology"/>
<gene>
    <name evidence="14" type="ORF">N5I87_14415</name>
</gene>
<comment type="subunit">
    <text evidence="4">The accessory proteins ExbB and ExbD seem to form a complex with TonB.</text>
</comment>
<dbReference type="Gene3D" id="3.30.420.270">
    <property type="match status" value="1"/>
</dbReference>
<evidence type="ECO:0000256" key="6">
    <source>
        <dbReference type="ARBA" id="ARBA00022475"/>
    </source>
</evidence>
<evidence type="ECO:0000256" key="9">
    <source>
        <dbReference type="ARBA" id="ARBA00022927"/>
    </source>
</evidence>
<evidence type="ECO:0000256" key="8">
    <source>
        <dbReference type="ARBA" id="ARBA00022692"/>
    </source>
</evidence>
<evidence type="ECO:0000256" key="2">
    <source>
        <dbReference type="ARBA" id="ARBA00004249"/>
    </source>
</evidence>
<comment type="caution">
    <text evidence="14">The sequence shown here is derived from an EMBL/GenBank/DDBJ whole genome shotgun (WGS) entry which is preliminary data.</text>
</comment>
<keyword evidence="5 12" id="KW-0813">Transport</keyword>
<keyword evidence="11 13" id="KW-0472">Membrane</keyword>
<dbReference type="PANTHER" id="PTHR30558">
    <property type="entry name" value="EXBD MEMBRANE COMPONENT OF PMF-DRIVEN MACROMOLECULE IMPORT SYSTEM"/>
    <property type="match status" value="1"/>
</dbReference>
<evidence type="ECO:0000256" key="10">
    <source>
        <dbReference type="ARBA" id="ARBA00022989"/>
    </source>
</evidence>
<evidence type="ECO:0000256" key="5">
    <source>
        <dbReference type="ARBA" id="ARBA00022448"/>
    </source>
</evidence>
<reference evidence="14" key="2">
    <citation type="submission" date="2023-02" db="EMBL/GenBank/DDBJ databases">
        <authorList>
            <person name="Lu C.-H."/>
        </authorList>
    </citation>
    <scope>NUCLEOTIDE SEQUENCE</scope>
    <source>
        <strain evidence="14">22TCCZM01-4</strain>
    </source>
</reference>
<protein>
    <submittedName>
        <fullName evidence="14">Biopolymer transporter ExbD</fullName>
    </submittedName>
</protein>
<dbReference type="GO" id="GO:0005886">
    <property type="term" value="C:plasma membrane"/>
    <property type="evidence" value="ECO:0007669"/>
    <property type="project" value="UniProtKB-SubCell"/>
</dbReference>
<feature type="transmembrane region" description="Helical" evidence="13">
    <location>
        <begin position="24"/>
        <end position="41"/>
    </location>
</feature>
<dbReference type="GO" id="GO:0022857">
    <property type="term" value="F:transmembrane transporter activity"/>
    <property type="evidence" value="ECO:0007669"/>
    <property type="project" value="InterPro"/>
</dbReference>
<sequence length="143" mass="15309">MAMTMHGGNGDEAEVMVEINTTPLIDVMLVLLIMLILTIPIQTHAVKLDMPTDAPAQPQQAPPAIVQIDVAPDGSLAWNGEPVASRAQLETRLEAVSADPAPTELHLRPDRAAPYRAVAMVMASAQRLGVKRIGLVGNEQFMP</sequence>
<dbReference type="PANTHER" id="PTHR30558:SF12">
    <property type="entry name" value="BIOPOLYMER TRANSPORT PROTEIN EXBD"/>
    <property type="match status" value="1"/>
</dbReference>
<keyword evidence="8 12" id="KW-0812">Transmembrane</keyword>
<keyword evidence="6" id="KW-1003">Cell membrane</keyword>
<reference evidence="14" key="1">
    <citation type="journal article" date="2023" name="Front. Microbiol.">
        <title>Ralstonia chuxiongensis sp. nov., Ralstonia mojiangensis sp. nov., and Ralstonia soli sp. nov., isolated from tobacco fields, are three novel species in the family Burkholderiaceae.</title>
        <authorList>
            <person name="Lu C.H."/>
            <person name="Zhang Y.Y."/>
            <person name="Jiang N."/>
            <person name="Chen W."/>
            <person name="Shao X."/>
            <person name="Zhao Z.M."/>
            <person name="Lu W.L."/>
            <person name="Hu X."/>
            <person name="Xi Y.X."/>
            <person name="Zou S.Y."/>
            <person name="Wei Q.J."/>
            <person name="Lin Z.L."/>
            <person name="Gong L."/>
            <person name="Gai X.T."/>
            <person name="Zhang L.Q."/>
            <person name="Li J.Y."/>
            <person name="Jin Y."/>
            <person name="Xia Z.Y."/>
        </authorList>
    </citation>
    <scope>NUCLEOTIDE SEQUENCE</scope>
    <source>
        <strain evidence="14">22TCCZM01-4</strain>
    </source>
</reference>
<keyword evidence="10 13" id="KW-1133">Transmembrane helix</keyword>
<dbReference type="Pfam" id="PF02472">
    <property type="entry name" value="ExbD"/>
    <property type="match status" value="1"/>
</dbReference>
<dbReference type="GO" id="GO:0015031">
    <property type="term" value="P:protein transport"/>
    <property type="evidence" value="ECO:0007669"/>
    <property type="project" value="UniProtKB-KW"/>
</dbReference>
<dbReference type="InterPro" id="IPR003400">
    <property type="entry name" value="ExbD"/>
</dbReference>
<evidence type="ECO:0000256" key="12">
    <source>
        <dbReference type="RuleBase" id="RU003879"/>
    </source>
</evidence>
<evidence type="ECO:0000256" key="7">
    <source>
        <dbReference type="ARBA" id="ARBA00022519"/>
    </source>
</evidence>
<dbReference type="EMBL" id="JAOCQJ010000003">
    <property type="protein sequence ID" value="MCT7317198.1"/>
    <property type="molecule type" value="Genomic_DNA"/>
</dbReference>
<accession>A0AAE3I5V0</accession>
<keyword evidence="7" id="KW-0997">Cell inner membrane</keyword>
<keyword evidence="9 12" id="KW-0653">Protein transport</keyword>
<evidence type="ECO:0000256" key="3">
    <source>
        <dbReference type="ARBA" id="ARBA00005811"/>
    </source>
</evidence>
<dbReference type="RefSeq" id="WP_260799918.1">
    <property type="nucleotide sequence ID" value="NZ_JAOCQJ010000003.1"/>
</dbReference>
<evidence type="ECO:0000256" key="1">
    <source>
        <dbReference type="ARBA" id="ARBA00003540"/>
    </source>
</evidence>
<comment type="function">
    <text evidence="1">Involved in the TonB-dependent energy-dependent transport of various receptor-bound substrates.</text>
</comment>
<organism evidence="14 15">
    <name type="scientific">Ralstonia mojiangensis</name>
    <dbReference type="NCBI Taxonomy" id="2953895"/>
    <lineage>
        <taxon>Bacteria</taxon>
        <taxon>Pseudomonadati</taxon>
        <taxon>Pseudomonadota</taxon>
        <taxon>Betaproteobacteria</taxon>
        <taxon>Burkholderiales</taxon>
        <taxon>Burkholderiaceae</taxon>
        <taxon>Ralstonia</taxon>
    </lineage>
</organism>
<evidence type="ECO:0000256" key="4">
    <source>
        <dbReference type="ARBA" id="ARBA00011471"/>
    </source>
</evidence>
<comment type="similarity">
    <text evidence="3 12">Belongs to the ExbD/TolR family.</text>
</comment>
<comment type="subcellular location">
    <subcellularLocation>
        <location evidence="2">Cell inner membrane</location>
        <topology evidence="2">Single-pass type II membrane protein</topology>
    </subcellularLocation>
    <subcellularLocation>
        <location evidence="12">Cell membrane</location>
        <topology evidence="12">Single-pass type II membrane protein</topology>
    </subcellularLocation>
</comment>
<dbReference type="AlphaFoldDB" id="A0AAE3I5V0"/>
<name>A0AAE3I5V0_9RALS</name>
<evidence type="ECO:0000256" key="13">
    <source>
        <dbReference type="SAM" id="Phobius"/>
    </source>
</evidence>
<dbReference type="Proteomes" id="UP001164374">
    <property type="component" value="Unassembled WGS sequence"/>
</dbReference>
<evidence type="ECO:0000256" key="11">
    <source>
        <dbReference type="ARBA" id="ARBA00023136"/>
    </source>
</evidence>
<evidence type="ECO:0000313" key="15">
    <source>
        <dbReference type="Proteomes" id="UP001164374"/>
    </source>
</evidence>
<evidence type="ECO:0000313" key="14">
    <source>
        <dbReference type="EMBL" id="MCT7317198.1"/>
    </source>
</evidence>